<name>D6Y3Q2_THEBD</name>
<reference evidence="1 2" key="1">
    <citation type="submission" date="2010-01" db="EMBL/GenBank/DDBJ databases">
        <title>The complete genome of Thermobispora bispora DSM 43833.</title>
        <authorList>
            <consortium name="US DOE Joint Genome Institute (JGI-PGF)"/>
            <person name="Lucas S."/>
            <person name="Copeland A."/>
            <person name="Lapidus A."/>
            <person name="Glavina del Rio T."/>
            <person name="Dalin E."/>
            <person name="Tice H."/>
            <person name="Bruce D."/>
            <person name="Goodwin L."/>
            <person name="Pitluck S."/>
            <person name="Kyrpides N."/>
            <person name="Mavromatis K."/>
            <person name="Ivanova N."/>
            <person name="Mikhailova N."/>
            <person name="Chertkov O."/>
            <person name="Brettin T."/>
            <person name="Detter J.C."/>
            <person name="Han C."/>
            <person name="Larimer F."/>
            <person name="Land M."/>
            <person name="Hauser L."/>
            <person name="Markowitz V."/>
            <person name="Cheng J.-F."/>
            <person name="Hugenholtz P."/>
            <person name="Woyke T."/>
            <person name="Wu D."/>
            <person name="Jando M."/>
            <person name="Schneider S."/>
            <person name="Klenk H.-P."/>
            <person name="Eisen J.A."/>
        </authorList>
    </citation>
    <scope>NUCLEOTIDE SEQUENCE [LARGE SCALE GENOMIC DNA]</scope>
    <source>
        <strain evidence="2">ATCC 19993 / DSM 43833 / CBS 139.67 / JCM 10125 / KCTC 9307 / NBRC 14880 / R51</strain>
    </source>
</reference>
<gene>
    <name evidence="1" type="ordered locus">Tbis_0351</name>
</gene>
<dbReference type="HOGENOM" id="CLU_3376538_0_0_11"/>
<evidence type="ECO:0000313" key="1">
    <source>
        <dbReference type="EMBL" id="ADG87081.1"/>
    </source>
</evidence>
<dbReference type="Proteomes" id="UP000006640">
    <property type="component" value="Chromosome"/>
</dbReference>
<dbReference type="AlphaFoldDB" id="D6Y3Q2"/>
<evidence type="ECO:0000313" key="2">
    <source>
        <dbReference type="Proteomes" id="UP000006640"/>
    </source>
</evidence>
<organism evidence="1 2">
    <name type="scientific">Thermobispora bispora (strain ATCC 19993 / DSM 43833 / CBS 139.67 / JCM 10125 / KCTC 9307 / NBRC 14880 / R51)</name>
    <dbReference type="NCBI Taxonomy" id="469371"/>
    <lineage>
        <taxon>Bacteria</taxon>
        <taxon>Bacillati</taxon>
        <taxon>Actinomycetota</taxon>
        <taxon>Actinomycetes</taxon>
        <taxon>Streptosporangiales</taxon>
        <taxon>Streptosporangiaceae</taxon>
        <taxon>Thermobispora</taxon>
    </lineage>
</organism>
<proteinExistence type="predicted"/>
<accession>D6Y3Q2</accession>
<dbReference type="EMBL" id="CP001874">
    <property type="protein sequence ID" value="ADG87081.1"/>
    <property type="molecule type" value="Genomic_DNA"/>
</dbReference>
<keyword evidence="2" id="KW-1185">Reference proteome</keyword>
<dbReference type="KEGG" id="tbi:Tbis_0351"/>
<sequence>MEAAAGDRLPREEAVTVAAVAGYDATRRLSGGPR</sequence>
<protein>
    <submittedName>
        <fullName evidence="1">Uncharacterized protein</fullName>
    </submittedName>
</protein>